<dbReference type="STRING" id="329884.A0A4U0XE22"/>
<dbReference type="Pfam" id="PF01984">
    <property type="entry name" value="dsDNA_bind"/>
    <property type="match status" value="1"/>
</dbReference>
<evidence type="ECO:0000256" key="2">
    <source>
        <dbReference type="SAM" id="MobiDB-lite"/>
    </source>
</evidence>
<dbReference type="Proteomes" id="UP000309340">
    <property type="component" value="Unassembled WGS sequence"/>
</dbReference>
<gene>
    <name evidence="3" type="ORF">B0A55_05685</name>
</gene>
<dbReference type="PANTHER" id="PTHR10840:SF0">
    <property type="entry name" value="PROGRAMMED CELL DEATH PROTEIN 5"/>
    <property type="match status" value="1"/>
</dbReference>
<feature type="compositionally biased region" description="Basic and acidic residues" evidence="2">
    <location>
        <begin position="7"/>
        <end position="16"/>
    </location>
</feature>
<feature type="compositionally biased region" description="Gly residues" evidence="2">
    <location>
        <begin position="21"/>
        <end position="35"/>
    </location>
</feature>
<dbReference type="AlphaFoldDB" id="A0A4U0XE22"/>
<evidence type="ECO:0000313" key="4">
    <source>
        <dbReference type="Proteomes" id="UP000309340"/>
    </source>
</evidence>
<feature type="region of interest" description="Disordered" evidence="2">
    <location>
        <begin position="110"/>
        <end position="139"/>
    </location>
</feature>
<feature type="region of interest" description="Disordered" evidence="2">
    <location>
        <begin position="1"/>
        <end position="47"/>
    </location>
</feature>
<dbReference type="SUPFAM" id="SSF46950">
    <property type="entry name" value="Double-stranded DNA-binding domain"/>
    <property type="match status" value="1"/>
</dbReference>
<dbReference type="GO" id="GO:0005634">
    <property type="term" value="C:nucleus"/>
    <property type="evidence" value="ECO:0007669"/>
    <property type="project" value="TreeGrafter"/>
</dbReference>
<dbReference type="GO" id="GO:0003677">
    <property type="term" value="F:DNA binding"/>
    <property type="evidence" value="ECO:0007669"/>
    <property type="project" value="InterPro"/>
</dbReference>
<evidence type="ECO:0000313" key="3">
    <source>
        <dbReference type="EMBL" id="TKA74247.1"/>
    </source>
</evidence>
<dbReference type="GO" id="GO:0005829">
    <property type="term" value="C:cytosol"/>
    <property type="evidence" value="ECO:0007669"/>
    <property type="project" value="TreeGrafter"/>
</dbReference>
<comment type="similarity">
    <text evidence="1">Belongs to the PDCD5 family.</text>
</comment>
<feature type="compositionally biased region" description="Acidic residues" evidence="2">
    <location>
        <begin position="127"/>
        <end position="139"/>
    </location>
</feature>
<sequence>MGDSDLEAIRQARRQELQSQGVGGQGVGGGGGGGGQEDERKNREAEMRASILSQVLEPAAADRLGRIRLVKASRAEDVENRLITLARSGQLRGPVSEVQLKDILNALSEQQQETEKVTVQRRKGGWDEDDLDDLLNDHS</sequence>
<comment type="caution">
    <text evidence="3">The sequence shown here is derived from an EMBL/GenBank/DDBJ whole genome shotgun (WGS) entry which is preliminary data.</text>
</comment>
<evidence type="ECO:0008006" key="5">
    <source>
        <dbReference type="Google" id="ProtNLM"/>
    </source>
</evidence>
<dbReference type="InterPro" id="IPR002836">
    <property type="entry name" value="PDCD5-like"/>
</dbReference>
<accession>A0A4U0XE22</accession>
<dbReference type="EMBL" id="NAJQ01000233">
    <property type="protein sequence ID" value="TKA74247.1"/>
    <property type="molecule type" value="Genomic_DNA"/>
</dbReference>
<dbReference type="InterPro" id="IPR036883">
    <property type="entry name" value="PDCD5-like_sf"/>
</dbReference>
<reference evidence="3 4" key="1">
    <citation type="submission" date="2017-03" db="EMBL/GenBank/DDBJ databases">
        <title>Genomes of endolithic fungi from Antarctica.</title>
        <authorList>
            <person name="Coleine C."/>
            <person name="Masonjones S."/>
            <person name="Stajich J.E."/>
        </authorList>
    </citation>
    <scope>NUCLEOTIDE SEQUENCE [LARGE SCALE GENOMIC DNA]</scope>
    <source>
        <strain evidence="3 4">CCFEE 5184</strain>
    </source>
</reference>
<dbReference type="Gene3D" id="1.10.8.140">
    <property type="entry name" value="PDCD5-like"/>
    <property type="match status" value="1"/>
</dbReference>
<dbReference type="PANTHER" id="PTHR10840">
    <property type="entry name" value="PROGRAMMED CELL DEATH PROTEIN 5"/>
    <property type="match status" value="1"/>
</dbReference>
<feature type="compositionally biased region" description="Basic and acidic residues" evidence="2">
    <location>
        <begin position="37"/>
        <end position="47"/>
    </location>
</feature>
<protein>
    <recommendedName>
        <fullName evidence="5">DNA-binding TFAR19-related protein</fullName>
    </recommendedName>
</protein>
<keyword evidence="4" id="KW-1185">Reference proteome</keyword>
<proteinExistence type="inferred from homology"/>
<dbReference type="PIRSF" id="PIRSF015730">
    <property type="entry name" value="TFAR19"/>
    <property type="match status" value="1"/>
</dbReference>
<evidence type="ECO:0000256" key="1">
    <source>
        <dbReference type="ARBA" id="ARBA00010490"/>
    </source>
</evidence>
<name>A0A4U0XE22_9PEZI</name>
<organism evidence="3 4">
    <name type="scientific">Friedmanniomyces simplex</name>
    <dbReference type="NCBI Taxonomy" id="329884"/>
    <lineage>
        <taxon>Eukaryota</taxon>
        <taxon>Fungi</taxon>
        <taxon>Dikarya</taxon>
        <taxon>Ascomycota</taxon>
        <taxon>Pezizomycotina</taxon>
        <taxon>Dothideomycetes</taxon>
        <taxon>Dothideomycetidae</taxon>
        <taxon>Mycosphaerellales</taxon>
        <taxon>Teratosphaeriaceae</taxon>
        <taxon>Friedmanniomyces</taxon>
    </lineage>
</organism>
<dbReference type="OrthoDB" id="10252486at2759"/>